<reference evidence="1 2" key="1">
    <citation type="submission" date="2017-02" db="EMBL/GenBank/DDBJ databases">
        <authorList>
            <person name="Peterson S.W."/>
        </authorList>
    </citation>
    <scope>NUCLEOTIDE SEQUENCE [LARGE SCALE GENOMIC DNA]</scope>
    <source>
        <strain evidence="1 2">ATCC 51222</strain>
    </source>
</reference>
<keyword evidence="2" id="KW-1185">Reference proteome</keyword>
<dbReference type="AlphaFoldDB" id="A0A1T4JTT0"/>
<evidence type="ECO:0000313" key="2">
    <source>
        <dbReference type="Proteomes" id="UP000190657"/>
    </source>
</evidence>
<proteinExistence type="predicted"/>
<name>A0A1T4JTT0_9FIRM</name>
<protein>
    <submittedName>
        <fullName evidence="1">Uncharacterized protein</fullName>
    </submittedName>
</protein>
<evidence type="ECO:0000313" key="1">
    <source>
        <dbReference type="EMBL" id="SJZ33524.1"/>
    </source>
</evidence>
<dbReference type="STRING" id="290054.SAMN02745114_00084"/>
<dbReference type="EMBL" id="FUWW01000001">
    <property type="protein sequence ID" value="SJZ33524.1"/>
    <property type="molecule type" value="Genomic_DNA"/>
</dbReference>
<sequence length="241" mass="28782">MSGLFNFFRKVNMINKIKLSDYPINIDTICFKINAELNESCYSDWENKYKFYQTIRFVNGSRVSIRYYHFYKCLSIYIDSLPGLLYGSSQELYKYSDYPHFKKILSDLLNGVTGLDEFKPDVWDYARIVRLDLNQDYYFSSKSNEEKFREWISKFNMPYGKGVVYNSGKKNGTKSTNLTCYSKDEQLKKKYRNFENPYSYKCFCTRVEFQLKANYWKSNKIYLLNILSNNCEKKSFDSSLL</sequence>
<accession>A0A1T4JTT0</accession>
<organism evidence="1 2">
    <name type="scientific">Eubacterium coprostanoligenes</name>
    <dbReference type="NCBI Taxonomy" id="290054"/>
    <lineage>
        <taxon>Bacteria</taxon>
        <taxon>Bacillati</taxon>
        <taxon>Bacillota</taxon>
        <taxon>Clostridia</taxon>
        <taxon>Eubacteriales</taxon>
        <taxon>Eubacteriaceae</taxon>
        <taxon>Eubacterium</taxon>
    </lineage>
</organism>
<dbReference type="Proteomes" id="UP000190657">
    <property type="component" value="Unassembled WGS sequence"/>
</dbReference>
<gene>
    <name evidence="1" type="ORF">SAMN02745114_00084</name>
</gene>